<evidence type="ECO:0000313" key="1">
    <source>
        <dbReference type="EMBL" id="KAG7093140.1"/>
    </source>
</evidence>
<dbReference type="GO" id="GO:0043625">
    <property type="term" value="C:delta DNA polymerase complex"/>
    <property type="evidence" value="ECO:0007669"/>
    <property type="project" value="TreeGrafter"/>
</dbReference>
<dbReference type="GeneID" id="66078499"/>
<dbReference type="GO" id="GO:0006261">
    <property type="term" value="P:DNA-templated DNA replication"/>
    <property type="evidence" value="ECO:0007669"/>
    <property type="project" value="TreeGrafter"/>
</dbReference>
<dbReference type="GO" id="GO:0000731">
    <property type="term" value="P:DNA synthesis involved in DNA repair"/>
    <property type="evidence" value="ECO:0007669"/>
    <property type="project" value="InterPro"/>
</dbReference>
<gene>
    <name evidence="1" type="ORF">E1B28_009423</name>
</gene>
<dbReference type="Proteomes" id="UP001049176">
    <property type="component" value="Chromosome 5"/>
</dbReference>
<comment type="caution">
    <text evidence="1">The sequence shown here is derived from an EMBL/GenBank/DDBJ whole genome shotgun (WGS) entry which is preliminary data.</text>
</comment>
<evidence type="ECO:0000313" key="2">
    <source>
        <dbReference type="Proteomes" id="UP001049176"/>
    </source>
</evidence>
<accession>A0A9P7UTE9</accession>
<keyword evidence="2" id="KW-1185">Reference proteome</keyword>
<dbReference type="InterPro" id="IPR007218">
    <property type="entry name" value="DNA_pol_delta_4"/>
</dbReference>
<dbReference type="RefSeq" id="XP_043009610.1">
    <property type="nucleotide sequence ID" value="XM_043154319.1"/>
</dbReference>
<dbReference type="AlphaFoldDB" id="A0A9P7UTE9"/>
<proteinExistence type="predicted"/>
<dbReference type="GO" id="GO:0003887">
    <property type="term" value="F:DNA-directed DNA polymerase activity"/>
    <property type="evidence" value="ECO:0007669"/>
    <property type="project" value="TreeGrafter"/>
</dbReference>
<dbReference type="Pfam" id="PF04081">
    <property type="entry name" value="DNA_pol_delta_4"/>
    <property type="match status" value="1"/>
</dbReference>
<dbReference type="OrthoDB" id="3066867at2759"/>
<organism evidence="1 2">
    <name type="scientific">Marasmius oreades</name>
    <name type="common">fairy-ring Marasmius</name>
    <dbReference type="NCBI Taxonomy" id="181124"/>
    <lineage>
        <taxon>Eukaryota</taxon>
        <taxon>Fungi</taxon>
        <taxon>Dikarya</taxon>
        <taxon>Basidiomycota</taxon>
        <taxon>Agaricomycotina</taxon>
        <taxon>Agaricomycetes</taxon>
        <taxon>Agaricomycetidae</taxon>
        <taxon>Agaricales</taxon>
        <taxon>Marasmiineae</taxon>
        <taxon>Marasmiaceae</taxon>
        <taxon>Marasmius</taxon>
    </lineage>
</organism>
<name>A0A9P7UTE9_9AGAR</name>
<reference evidence="1" key="1">
    <citation type="journal article" date="2021" name="Genome Biol. Evol.">
        <title>The assembled and annotated genome of the fairy-ring fungus Marasmius oreades.</title>
        <authorList>
            <person name="Hiltunen M."/>
            <person name="Ament-Velasquez S.L."/>
            <person name="Johannesson H."/>
        </authorList>
    </citation>
    <scope>NUCLEOTIDE SEQUENCE</scope>
    <source>
        <strain evidence="1">03SP1</strain>
    </source>
</reference>
<sequence>MTQNDPPMSFTKTDLKVAQVIAKENERIKDEQQTLREFDLNGKWGPAVGLTRLERWKRAIDLGLSPPKNVYHLLVDNNGNELEAVATNVLDEALQSISARK</sequence>
<dbReference type="EMBL" id="CM032185">
    <property type="protein sequence ID" value="KAG7093140.1"/>
    <property type="molecule type" value="Genomic_DNA"/>
</dbReference>
<dbReference type="KEGG" id="more:E1B28_009423"/>
<dbReference type="PANTHER" id="PTHR14303:SF0">
    <property type="entry name" value="DNA POLYMERASE DELTA SUBUNIT 4"/>
    <property type="match status" value="1"/>
</dbReference>
<protein>
    <submittedName>
        <fullName evidence="1">Uncharacterized protein</fullName>
    </submittedName>
</protein>
<dbReference type="PANTHER" id="PTHR14303">
    <property type="entry name" value="DNA POLYMERASE DELTA SUBUNIT 4"/>
    <property type="match status" value="1"/>
</dbReference>